<organism evidence="1 2">
    <name type="scientific">Candidatus Competibacter denitrificans Run_A_D11</name>
    <dbReference type="NCBI Taxonomy" id="1400863"/>
    <lineage>
        <taxon>Bacteria</taxon>
        <taxon>Pseudomonadati</taxon>
        <taxon>Pseudomonadota</taxon>
        <taxon>Gammaproteobacteria</taxon>
        <taxon>Candidatus Competibacteraceae</taxon>
        <taxon>Candidatus Competibacter</taxon>
    </lineage>
</organism>
<name>W6MC74_9GAMM</name>
<protein>
    <submittedName>
        <fullName evidence="1">Uncharacterized protein</fullName>
    </submittedName>
</protein>
<reference evidence="1" key="1">
    <citation type="submission" date="2013-07" db="EMBL/GenBank/DDBJ databases">
        <authorList>
            <person name="McIlroy S."/>
        </authorList>
    </citation>
    <scope>NUCLEOTIDE SEQUENCE [LARGE SCALE GENOMIC DNA]</scope>
    <source>
        <strain evidence="1">Run_A_D11</strain>
    </source>
</reference>
<dbReference type="Proteomes" id="UP000035760">
    <property type="component" value="Unassembled WGS sequence"/>
</dbReference>
<evidence type="ECO:0000313" key="2">
    <source>
        <dbReference type="Proteomes" id="UP000035760"/>
    </source>
</evidence>
<comment type="caution">
    <text evidence="1">The sequence shown here is derived from an EMBL/GenBank/DDBJ whole genome shotgun (WGS) entry which is preliminary data.</text>
</comment>
<gene>
    <name evidence="1" type="ORF">BN873_p20064</name>
</gene>
<dbReference type="RefSeq" id="WP_139031784.1">
    <property type="nucleotide sequence ID" value="NZ_CBTJ020000114.1"/>
</dbReference>
<proteinExistence type="predicted"/>
<keyword evidence="2" id="KW-1185">Reference proteome</keyword>
<sequence>MPLARANLDLKSDDGATGRRIPSDTGIILHLSSKVKFSPMNENPFLSEQAALIGLGQQGCEHVRMLLHSIPAREANPSAFLIGSHFSDPPTGPASERLWPGTSESVPDFRRCEWVGVVGVGAEHGGTAERGRIGRRGIDAKGVEAKPIRRSGRVESAGWPARLFRRPNSRAGTASRMEEWESFG</sequence>
<dbReference type="AlphaFoldDB" id="W6MC74"/>
<reference evidence="1" key="2">
    <citation type="submission" date="2014-03" db="EMBL/GenBank/DDBJ databases">
        <title>Candidatus Competibacter-lineage genomes retrieved from metagenomes reveal functional metabolic diversity.</title>
        <authorList>
            <person name="McIlroy S.J."/>
            <person name="Albertsen M."/>
            <person name="Andresen E.K."/>
            <person name="Saunders A.M."/>
            <person name="Kristiansen R."/>
            <person name="Stokholm-Bjerregaard M."/>
            <person name="Nielsen K.L."/>
            <person name="Nielsen P.H."/>
        </authorList>
    </citation>
    <scope>NUCLEOTIDE SEQUENCE</scope>
    <source>
        <strain evidence="1">Run_A_D11</strain>
    </source>
</reference>
<dbReference type="EMBL" id="CBTJ020000114">
    <property type="protein sequence ID" value="CDI04684.1"/>
    <property type="molecule type" value="Genomic_DNA"/>
</dbReference>
<evidence type="ECO:0000313" key="1">
    <source>
        <dbReference type="EMBL" id="CDI04684.1"/>
    </source>
</evidence>
<accession>W6MC74</accession>